<evidence type="ECO:0000313" key="3">
    <source>
        <dbReference type="EMBL" id="GCD44073.1"/>
    </source>
</evidence>
<protein>
    <recommendedName>
        <fullName evidence="2">HTH cro/C1-type domain-containing protein</fullName>
    </recommendedName>
</protein>
<sequence>MEDDEASGEALVLRGEENVAVRIKVERETRGWSTNAVSDRLNEAGYEINPSAVWRIENRKRRVNLDEAIGFAEIFGVSLENLVGPPRLAAHARAMELIEDIRRRYREMNLANRAATEARDALDAYLAEHPDLREEADVLVSNAIAEDLMAAMQPPGLLQQGPPAEPEPEPDAPETGSDR</sequence>
<dbReference type="Proteomes" id="UP000286746">
    <property type="component" value="Unassembled WGS sequence"/>
</dbReference>
<dbReference type="InterPro" id="IPR010982">
    <property type="entry name" value="Lambda_DNA-bd_dom_sf"/>
</dbReference>
<keyword evidence="4" id="KW-1185">Reference proteome</keyword>
<dbReference type="RefSeq" id="WP_246177412.1">
    <property type="nucleotide sequence ID" value="NZ_BHZD01000001.1"/>
</dbReference>
<dbReference type="GO" id="GO:0003677">
    <property type="term" value="F:DNA binding"/>
    <property type="evidence" value="ECO:0007669"/>
    <property type="project" value="InterPro"/>
</dbReference>
<dbReference type="CDD" id="cd00093">
    <property type="entry name" value="HTH_XRE"/>
    <property type="match status" value="1"/>
</dbReference>
<dbReference type="SMART" id="SM00530">
    <property type="entry name" value="HTH_XRE"/>
    <property type="match status" value="1"/>
</dbReference>
<feature type="domain" description="HTH cro/C1-type" evidence="2">
    <location>
        <begin position="23"/>
        <end position="82"/>
    </location>
</feature>
<name>A0A401W420_STREY</name>
<evidence type="ECO:0000256" key="1">
    <source>
        <dbReference type="SAM" id="MobiDB-lite"/>
    </source>
</evidence>
<proteinExistence type="predicted"/>
<evidence type="ECO:0000313" key="4">
    <source>
        <dbReference type="Proteomes" id="UP000286746"/>
    </source>
</evidence>
<dbReference type="EMBL" id="BHZD01000001">
    <property type="protein sequence ID" value="GCD44073.1"/>
    <property type="molecule type" value="Genomic_DNA"/>
</dbReference>
<dbReference type="PROSITE" id="PS50943">
    <property type="entry name" value="HTH_CROC1"/>
    <property type="match status" value="1"/>
</dbReference>
<dbReference type="Gene3D" id="1.10.260.40">
    <property type="entry name" value="lambda repressor-like DNA-binding domains"/>
    <property type="match status" value="1"/>
</dbReference>
<reference evidence="3 4" key="1">
    <citation type="submission" date="2018-11" db="EMBL/GenBank/DDBJ databases">
        <title>Whole genome sequence of Streptomyces paromomycinus NBRC 15454(T).</title>
        <authorList>
            <person name="Komaki H."/>
            <person name="Tamura T."/>
        </authorList>
    </citation>
    <scope>NUCLEOTIDE SEQUENCE [LARGE SCALE GENOMIC DNA]</scope>
    <source>
        <strain evidence="3 4">NBRC 15454</strain>
    </source>
</reference>
<comment type="caution">
    <text evidence="3">The sequence shown here is derived from an EMBL/GenBank/DDBJ whole genome shotgun (WGS) entry which is preliminary data.</text>
</comment>
<feature type="compositionally biased region" description="Low complexity" evidence="1">
    <location>
        <begin position="153"/>
        <end position="162"/>
    </location>
</feature>
<accession>A0A401W420</accession>
<feature type="region of interest" description="Disordered" evidence="1">
    <location>
        <begin position="150"/>
        <end position="179"/>
    </location>
</feature>
<dbReference type="SUPFAM" id="SSF47413">
    <property type="entry name" value="lambda repressor-like DNA-binding domains"/>
    <property type="match status" value="1"/>
</dbReference>
<dbReference type="AlphaFoldDB" id="A0A401W420"/>
<organism evidence="3 4">
    <name type="scientific">Streptomyces paromomycinus</name>
    <name type="common">Streptomyces rimosus subsp. paromomycinus</name>
    <dbReference type="NCBI Taxonomy" id="92743"/>
    <lineage>
        <taxon>Bacteria</taxon>
        <taxon>Bacillati</taxon>
        <taxon>Actinomycetota</taxon>
        <taxon>Actinomycetes</taxon>
        <taxon>Kitasatosporales</taxon>
        <taxon>Streptomycetaceae</taxon>
        <taxon>Streptomyces</taxon>
    </lineage>
</organism>
<dbReference type="InterPro" id="IPR001387">
    <property type="entry name" value="Cro/C1-type_HTH"/>
</dbReference>
<evidence type="ECO:0000259" key="2">
    <source>
        <dbReference type="PROSITE" id="PS50943"/>
    </source>
</evidence>
<gene>
    <name evidence="3" type="ORF">GKJPGBOP_03761</name>
</gene>